<protein>
    <submittedName>
        <fullName evidence="1">Uncharacterized protein</fullName>
    </submittedName>
</protein>
<gene>
    <name evidence="1" type="ORF">G2W53_018416</name>
</gene>
<comment type="caution">
    <text evidence="1">The sequence shown here is derived from an EMBL/GenBank/DDBJ whole genome shotgun (WGS) entry which is preliminary data.</text>
</comment>
<organism evidence="1 2">
    <name type="scientific">Senna tora</name>
    <dbReference type="NCBI Taxonomy" id="362788"/>
    <lineage>
        <taxon>Eukaryota</taxon>
        <taxon>Viridiplantae</taxon>
        <taxon>Streptophyta</taxon>
        <taxon>Embryophyta</taxon>
        <taxon>Tracheophyta</taxon>
        <taxon>Spermatophyta</taxon>
        <taxon>Magnoliopsida</taxon>
        <taxon>eudicotyledons</taxon>
        <taxon>Gunneridae</taxon>
        <taxon>Pentapetalae</taxon>
        <taxon>rosids</taxon>
        <taxon>fabids</taxon>
        <taxon>Fabales</taxon>
        <taxon>Fabaceae</taxon>
        <taxon>Caesalpinioideae</taxon>
        <taxon>Cassia clade</taxon>
        <taxon>Senna</taxon>
    </lineage>
</organism>
<proteinExistence type="predicted"/>
<accession>A0A834TSI1</accession>
<reference evidence="1" key="1">
    <citation type="submission" date="2020-09" db="EMBL/GenBank/DDBJ databases">
        <title>Genome-Enabled Discovery of Anthraquinone Biosynthesis in Senna tora.</title>
        <authorList>
            <person name="Kang S.-H."/>
            <person name="Pandey R.P."/>
            <person name="Lee C.-M."/>
            <person name="Sim J.-S."/>
            <person name="Jeong J.-T."/>
            <person name="Choi B.-S."/>
            <person name="Jung M."/>
            <person name="Ginzburg D."/>
            <person name="Zhao K."/>
            <person name="Won S.Y."/>
            <person name="Oh T.-J."/>
            <person name="Yu Y."/>
            <person name="Kim N.-H."/>
            <person name="Lee O.R."/>
            <person name="Lee T.-H."/>
            <person name="Bashyal P."/>
            <person name="Kim T.-S."/>
            <person name="Lee W.-H."/>
            <person name="Kawkins C."/>
            <person name="Kim C.-K."/>
            <person name="Kim J.S."/>
            <person name="Ahn B.O."/>
            <person name="Rhee S.Y."/>
            <person name="Sohng J.K."/>
        </authorList>
    </citation>
    <scope>NUCLEOTIDE SEQUENCE</scope>
    <source>
        <tissue evidence="1">Leaf</tissue>
    </source>
</reference>
<name>A0A834TSI1_9FABA</name>
<evidence type="ECO:0000313" key="2">
    <source>
        <dbReference type="Proteomes" id="UP000634136"/>
    </source>
</evidence>
<dbReference type="AlphaFoldDB" id="A0A834TSI1"/>
<dbReference type="EMBL" id="JAAIUW010000006">
    <property type="protein sequence ID" value="KAF7827252.1"/>
    <property type="molecule type" value="Genomic_DNA"/>
</dbReference>
<sequence length="92" mass="10527">MAVTSLKQRNTSLRNANLLGECGLLLNSTSELMRNQILFQQGKGDVMECLDRAYRIMYDISIGEDYPISRSLLQNGYLQREQEEWGHDKSNG</sequence>
<keyword evidence="2" id="KW-1185">Reference proteome</keyword>
<dbReference type="Proteomes" id="UP000634136">
    <property type="component" value="Unassembled WGS sequence"/>
</dbReference>
<evidence type="ECO:0000313" key="1">
    <source>
        <dbReference type="EMBL" id="KAF7827252.1"/>
    </source>
</evidence>